<dbReference type="InterPro" id="IPR001021">
    <property type="entry name" value="Ribosomal_bL25_long"/>
</dbReference>
<gene>
    <name evidence="5" type="primary">rplY</name>
    <name evidence="5" type="synonym">ctc</name>
    <name evidence="9" type="ORF">A2785_03605</name>
</gene>
<feature type="domain" description="Large ribosomal subunit protein bL25 beta" evidence="8">
    <location>
        <begin position="101"/>
        <end position="186"/>
    </location>
</feature>
<evidence type="ECO:0000256" key="3">
    <source>
        <dbReference type="ARBA" id="ARBA00022980"/>
    </source>
</evidence>
<accession>A0A1G1VN62</accession>
<organism evidence="9 10">
    <name type="scientific">Candidatus Chisholmbacteria bacterium RIFCSPHIGHO2_01_FULL_49_18</name>
    <dbReference type="NCBI Taxonomy" id="1797590"/>
    <lineage>
        <taxon>Bacteria</taxon>
        <taxon>Candidatus Chisholmiibacteriota</taxon>
    </lineage>
</organism>
<comment type="function">
    <text evidence="5">This is one of the proteins that binds to the 5S RNA in the ribosome where it forms part of the central protuberance.</text>
</comment>
<evidence type="ECO:0000256" key="5">
    <source>
        <dbReference type="HAMAP-Rule" id="MF_01334"/>
    </source>
</evidence>
<dbReference type="InterPro" id="IPR020930">
    <property type="entry name" value="Ribosomal_uL5_bac-type"/>
</dbReference>
<dbReference type="GO" id="GO:0022625">
    <property type="term" value="C:cytosolic large ribosomal subunit"/>
    <property type="evidence" value="ECO:0007669"/>
    <property type="project" value="TreeGrafter"/>
</dbReference>
<dbReference type="Proteomes" id="UP000179069">
    <property type="component" value="Unassembled WGS sequence"/>
</dbReference>
<feature type="domain" description="Large ribosomal subunit protein bL25 L25" evidence="7">
    <location>
        <begin position="6"/>
        <end position="93"/>
    </location>
</feature>
<dbReference type="InterPro" id="IPR011035">
    <property type="entry name" value="Ribosomal_bL25/Gln-tRNA_synth"/>
</dbReference>
<dbReference type="CDD" id="cd00495">
    <property type="entry name" value="Ribosomal_L25_TL5_CTC"/>
    <property type="match status" value="1"/>
</dbReference>
<evidence type="ECO:0000256" key="2">
    <source>
        <dbReference type="ARBA" id="ARBA00022884"/>
    </source>
</evidence>
<dbReference type="Pfam" id="PF01386">
    <property type="entry name" value="Ribosomal_L25p"/>
    <property type="match status" value="1"/>
</dbReference>
<dbReference type="GO" id="GO:0003735">
    <property type="term" value="F:structural constituent of ribosome"/>
    <property type="evidence" value="ECO:0007669"/>
    <property type="project" value="InterPro"/>
</dbReference>
<feature type="compositionally biased region" description="Basic and acidic residues" evidence="6">
    <location>
        <begin position="221"/>
        <end position="231"/>
    </location>
</feature>
<evidence type="ECO:0000259" key="7">
    <source>
        <dbReference type="Pfam" id="PF01386"/>
    </source>
</evidence>
<protein>
    <recommendedName>
        <fullName evidence="5">Large ribosomal subunit protein bL25</fullName>
    </recommendedName>
    <alternativeName>
        <fullName evidence="5">General stress protein CTC</fullName>
    </alternativeName>
</protein>
<comment type="caution">
    <text evidence="9">The sequence shown here is derived from an EMBL/GenBank/DDBJ whole genome shotgun (WGS) entry which is preliminary data.</text>
</comment>
<evidence type="ECO:0000313" key="10">
    <source>
        <dbReference type="Proteomes" id="UP000179069"/>
    </source>
</evidence>
<feature type="region of interest" description="Disordered" evidence="6">
    <location>
        <begin position="180"/>
        <end position="231"/>
    </location>
</feature>
<comment type="similarity">
    <text evidence="5">Belongs to the bacterial ribosomal protein bL25 family. CTC subfamily.</text>
</comment>
<name>A0A1G1VN62_9BACT</name>
<dbReference type="GO" id="GO:0006412">
    <property type="term" value="P:translation"/>
    <property type="evidence" value="ECO:0007669"/>
    <property type="project" value="UniProtKB-UniRule"/>
</dbReference>
<comment type="subunit">
    <text evidence="5">Part of the 50S ribosomal subunit; part of the 5S rRNA/L5/L18/L25 subcomplex. Contacts the 5S rRNA. Binds to the 5S rRNA independently of L5 and L18.</text>
</comment>
<keyword evidence="4 5" id="KW-0687">Ribonucleoprotein</keyword>
<feature type="compositionally biased region" description="Low complexity" evidence="6">
    <location>
        <begin position="192"/>
        <end position="201"/>
    </location>
</feature>
<dbReference type="HAMAP" id="MF_01334">
    <property type="entry name" value="Ribosomal_bL25_CTC"/>
    <property type="match status" value="1"/>
</dbReference>
<dbReference type="InterPro" id="IPR020057">
    <property type="entry name" value="Ribosomal_bL25_b-dom"/>
</dbReference>
<keyword evidence="2 5" id="KW-0694">RNA-binding</keyword>
<dbReference type="AlphaFoldDB" id="A0A1G1VN62"/>
<sequence>MGKIILEASKRDVFGRKVKVLRSQGMLPANVYGKKVKSLAIAVLANDFLKAFKEAGATNLIELKVKSEDKSRQVLATNLQKDPVTDQPIHIDFHQVDLTVKVVVAVPIEVHGEAPAVKEKGAVLIRLLDEVEVEALPQDLPDRIDVDVSGLTEFDDSIQIKDLKVSEKVTLKAPAEEAVVMVQEPKKEEEVAPPAETPAEAGQEKLPEAEAGQPQPQEGEASEKTKDEKEK</sequence>
<dbReference type="Gene3D" id="2.40.240.10">
    <property type="entry name" value="Ribosomal Protein L25, Chain P"/>
    <property type="match status" value="1"/>
</dbReference>
<dbReference type="InterPro" id="IPR020056">
    <property type="entry name" value="Rbsml_bL25/Gln-tRNA_synth_N"/>
</dbReference>
<evidence type="ECO:0000259" key="8">
    <source>
        <dbReference type="Pfam" id="PF14693"/>
    </source>
</evidence>
<proteinExistence type="inferred from homology"/>
<dbReference type="InterPro" id="IPR037121">
    <property type="entry name" value="Ribosomal_bL25_C"/>
</dbReference>
<dbReference type="PANTHER" id="PTHR33284:SF1">
    <property type="entry name" value="RIBOSOMAL PROTEIN L25_GLN-TRNA SYNTHETASE, ANTI-CODON-BINDING DOMAIN-CONTAINING PROTEIN"/>
    <property type="match status" value="1"/>
</dbReference>
<dbReference type="NCBIfam" id="TIGR00731">
    <property type="entry name" value="bL25_bact_ctc"/>
    <property type="match status" value="1"/>
</dbReference>
<dbReference type="Pfam" id="PF14693">
    <property type="entry name" value="Ribosomal_TL5_C"/>
    <property type="match status" value="1"/>
</dbReference>
<dbReference type="EMBL" id="MHCI01000009">
    <property type="protein sequence ID" value="OGY16825.1"/>
    <property type="molecule type" value="Genomic_DNA"/>
</dbReference>
<evidence type="ECO:0000256" key="1">
    <source>
        <dbReference type="ARBA" id="ARBA00022730"/>
    </source>
</evidence>
<evidence type="ECO:0000256" key="6">
    <source>
        <dbReference type="SAM" id="MobiDB-lite"/>
    </source>
</evidence>
<dbReference type="GO" id="GO:0008097">
    <property type="term" value="F:5S rRNA binding"/>
    <property type="evidence" value="ECO:0007669"/>
    <property type="project" value="InterPro"/>
</dbReference>
<keyword evidence="1 5" id="KW-0699">rRNA-binding</keyword>
<keyword evidence="3 5" id="KW-0689">Ribosomal protein</keyword>
<dbReference type="Gene3D" id="2.170.120.20">
    <property type="entry name" value="Ribosomal protein L25, beta domain"/>
    <property type="match status" value="1"/>
</dbReference>
<dbReference type="PANTHER" id="PTHR33284">
    <property type="entry name" value="RIBOSOMAL PROTEIN L25/GLN-TRNA SYNTHETASE, ANTI-CODON-BINDING DOMAIN-CONTAINING PROTEIN"/>
    <property type="match status" value="1"/>
</dbReference>
<evidence type="ECO:0000256" key="4">
    <source>
        <dbReference type="ARBA" id="ARBA00023274"/>
    </source>
</evidence>
<dbReference type="InterPro" id="IPR029751">
    <property type="entry name" value="Ribosomal_L25_dom"/>
</dbReference>
<reference evidence="9 10" key="1">
    <citation type="journal article" date="2016" name="Nat. Commun.">
        <title>Thousands of microbial genomes shed light on interconnected biogeochemical processes in an aquifer system.</title>
        <authorList>
            <person name="Anantharaman K."/>
            <person name="Brown C.T."/>
            <person name="Hug L.A."/>
            <person name="Sharon I."/>
            <person name="Castelle C.J."/>
            <person name="Probst A.J."/>
            <person name="Thomas B.C."/>
            <person name="Singh A."/>
            <person name="Wilkins M.J."/>
            <person name="Karaoz U."/>
            <person name="Brodie E.L."/>
            <person name="Williams K.H."/>
            <person name="Hubbard S.S."/>
            <person name="Banfield J.F."/>
        </authorList>
    </citation>
    <scope>NUCLEOTIDE SEQUENCE [LARGE SCALE GENOMIC DNA]</scope>
</reference>
<dbReference type="SUPFAM" id="SSF50715">
    <property type="entry name" value="Ribosomal protein L25-like"/>
    <property type="match status" value="1"/>
</dbReference>
<evidence type="ECO:0000313" key="9">
    <source>
        <dbReference type="EMBL" id="OGY16825.1"/>
    </source>
</evidence>